<sequence length="79" mass="8512">MSSYSYIHARPLDFLLQLVNFRLEPNSALYTRGSGTGTVTLNLSLQGSALQSVSGSYSVTSPNLFVSAVPLGYFCLMNS</sequence>
<dbReference type="GeneID" id="87891685"/>
<accession>A0ABR0FKG5</accession>
<organism evidence="1 2">
    <name type="scientific">Podospora bellae-mahoneyi</name>
    <dbReference type="NCBI Taxonomy" id="2093777"/>
    <lineage>
        <taxon>Eukaryota</taxon>
        <taxon>Fungi</taxon>
        <taxon>Dikarya</taxon>
        <taxon>Ascomycota</taxon>
        <taxon>Pezizomycotina</taxon>
        <taxon>Sordariomycetes</taxon>
        <taxon>Sordariomycetidae</taxon>
        <taxon>Sordariales</taxon>
        <taxon>Podosporaceae</taxon>
        <taxon>Podospora</taxon>
    </lineage>
</organism>
<comment type="caution">
    <text evidence="1">The sequence shown here is derived from an EMBL/GenBank/DDBJ whole genome shotgun (WGS) entry which is preliminary data.</text>
</comment>
<protein>
    <submittedName>
        <fullName evidence="1">Uncharacterized protein</fullName>
    </submittedName>
</protein>
<dbReference type="Proteomes" id="UP001322138">
    <property type="component" value="Unassembled WGS sequence"/>
</dbReference>
<keyword evidence="2" id="KW-1185">Reference proteome</keyword>
<reference evidence="1 2" key="1">
    <citation type="journal article" date="2023" name="bioRxiv">
        <title>High-quality genome assemblies of four members of thePodospora anserinaspecies complex.</title>
        <authorList>
            <person name="Ament-Velasquez S.L."/>
            <person name="Vogan A.A."/>
            <person name="Wallerman O."/>
            <person name="Hartmann F."/>
            <person name="Gautier V."/>
            <person name="Silar P."/>
            <person name="Giraud T."/>
            <person name="Johannesson H."/>
        </authorList>
    </citation>
    <scope>NUCLEOTIDE SEQUENCE [LARGE SCALE GENOMIC DNA]</scope>
    <source>
        <strain evidence="1 2">CBS 112042</strain>
    </source>
</reference>
<proteinExistence type="predicted"/>
<dbReference type="EMBL" id="JAFFGZ010000005">
    <property type="protein sequence ID" value="KAK4644460.1"/>
    <property type="molecule type" value="Genomic_DNA"/>
</dbReference>
<evidence type="ECO:0000313" key="1">
    <source>
        <dbReference type="EMBL" id="KAK4644460.1"/>
    </source>
</evidence>
<name>A0ABR0FKG5_9PEZI</name>
<evidence type="ECO:0000313" key="2">
    <source>
        <dbReference type="Proteomes" id="UP001322138"/>
    </source>
</evidence>
<dbReference type="RefSeq" id="XP_062733436.1">
    <property type="nucleotide sequence ID" value="XM_062872497.1"/>
</dbReference>
<gene>
    <name evidence="1" type="ORF">QC761_0052920</name>
</gene>